<evidence type="ECO:0000256" key="2">
    <source>
        <dbReference type="ARBA" id="ARBA00022801"/>
    </source>
</evidence>
<evidence type="ECO:0000313" key="4">
    <source>
        <dbReference type="Proteomes" id="UP000305836"/>
    </source>
</evidence>
<dbReference type="Proteomes" id="UP000305836">
    <property type="component" value="Unassembled WGS sequence"/>
</dbReference>
<dbReference type="AlphaFoldDB" id="A0A4U3LP42"/>
<dbReference type="PANTHER" id="PTHR43037">
    <property type="entry name" value="UNNAMED PRODUCT-RELATED"/>
    <property type="match status" value="1"/>
</dbReference>
<dbReference type="OrthoDB" id="332706at2"/>
<evidence type="ECO:0000256" key="1">
    <source>
        <dbReference type="ARBA" id="ARBA00022729"/>
    </source>
</evidence>
<evidence type="ECO:0000313" key="3">
    <source>
        <dbReference type="EMBL" id="TKK76286.1"/>
    </source>
</evidence>
<keyword evidence="2 3" id="KW-0378">Hydrolase</keyword>
<keyword evidence="1" id="KW-0732">Signal</keyword>
<organism evidence="3 4">
    <name type="scientific">Kribbella jiaozuonensis</name>
    <dbReference type="NCBI Taxonomy" id="2575441"/>
    <lineage>
        <taxon>Bacteria</taxon>
        <taxon>Bacillati</taxon>
        <taxon>Actinomycetota</taxon>
        <taxon>Actinomycetes</taxon>
        <taxon>Propionibacteriales</taxon>
        <taxon>Kribbellaceae</taxon>
        <taxon>Kribbella</taxon>
    </lineage>
</organism>
<dbReference type="Gene3D" id="3.40.50.1820">
    <property type="entry name" value="alpha/beta hydrolase"/>
    <property type="match status" value="1"/>
</dbReference>
<dbReference type="GO" id="GO:0016787">
    <property type="term" value="F:hydrolase activity"/>
    <property type="evidence" value="ECO:0007669"/>
    <property type="project" value="UniProtKB-KW"/>
</dbReference>
<keyword evidence="4" id="KW-1185">Reference proteome</keyword>
<reference evidence="3 4" key="1">
    <citation type="submission" date="2019-04" db="EMBL/GenBank/DDBJ databases">
        <title>Kribbella sp. NEAU-THZ 27 nov., a novel actinomycete isolated from soil.</title>
        <authorList>
            <person name="Duan L."/>
        </authorList>
    </citation>
    <scope>NUCLEOTIDE SEQUENCE [LARGE SCALE GENOMIC DNA]</scope>
    <source>
        <strain evidence="4">NEAU-THZ27</strain>
    </source>
</reference>
<proteinExistence type="predicted"/>
<comment type="caution">
    <text evidence="3">The sequence shown here is derived from an EMBL/GenBank/DDBJ whole genome shotgun (WGS) entry which is preliminary data.</text>
</comment>
<dbReference type="RefSeq" id="WP_137257154.1">
    <property type="nucleotide sequence ID" value="NZ_JBHSPQ010000003.1"/>
</dbReference>
<dbReference type="SUPFAM" id="SSF53474">
    <property type="entry name" value="alpha/beta-Hydrolases"/>
    <property type="match status" value="1"/>
</dbReference>
<dbReference type="InterPro" id="IPR029058">
    <property type="entry name" value="AB_hydrolase_fold"/>
</dbReference>
<dbReference type="PANTHER" id="PTHR43037:SF5">
    <property type="entry name" value="FERULOYL ESTERASE"/>
    <property type="match status" value="1"/>
</dbReference>
<protein>
    <submittedName>
        <fullName evidence="3">Alpha/beta hydrolase</fullName>
    </submittedName>
</protein>
<gene>
    <name evidence="3" type="ORF">FDA38_28155</name>
</gene>
<dbReference type="InterPro" id="IPR050955">
    <property type="entry name" value="Plant_Biomass_Hydrol_Est"/>
</dbReference>
<name>A0A4U3LP42_9ACTN</name>
<sequence length="286" mass="32500">MIAGTSAHFACGKTPIFASQYDQRLGYCLYVPENLRTDRAPLLVMQHGTERNASLYRDHMAEFADEHQVVVLAPLFPAGIIDPEDLHNFKFIEYQGIRYDQALLAMVDEVSRRYPVDPDVFYLHGFSGGGQFAHRFLYLHPDRLAGVSIGAPGRITQLDDSLPWWLGTKDLEQRFGRAVDLESLRRVPILMVVGDNDVETWEIDNPGEANWMDGVEKTGSTRIERLRTLERDFLAQGIDVRFELVPGVAHRGSLILPAVRDFFAGLLRSRPEIHRPTPVTHLRHQE</sequence>
<accession>A0A4U3LP42</accession>
<dbReference type="EMBL" id="SZPZ01000004">
    <property type="protein sequence ID" value="TKK76286.1"/>
    <property type="molecule type" value="Genomic_DNA"/>
</dbReference>